<feature type="transmembrane region" description="Helical" evidence="1">
    <location>
        <begin position="72"/>
        <end position="96"/>
    </location>
</feature>
<keyword evidence="1" id="KW-0812">Transmembrane</keyword>
<dbReference type="InterPro" id="IPR046513">
    <property type="entry name" value="DUF6691"/>
</dbReference>
<keyword evidence="1" id="KW-0472">Membrane</keyword>
<dbReference type="Pfam" id="PF20398">
    <property type="entry name" value="DUF6691"/>
    <property type="match status" value="1"/>
</dbReference>
<proteinExistence type="predicted"/>
<dbReference type="AlphaFoldDB" id="A0A382RPC0"/>
<protein>
    <recommendedName>
        <fullName evidence="3">Sulphur transport domain-containing protein</fullName>
    </recommendedName>
</protein>
<evidence type="ECO:0000256" key="1">
    <source>
        <dbReference type="SAM" id="Phobius"/>
    </source>
</evidence>
<dbReference type="EMBL" id="UINC01123224">
    <property type="protein sequence ID" value="SVC99554.1"/>
    <property type="molecule type" value="Genomic_DNA"/>
</dbReference>
<sequence>MLLLLDIHVYLILASGVGTAMPLLWLMPKRRVKTPLGGTIELYNAKVEKKNVLGGMTFGTGWAVAGNCPAPAIAMATGGGFLAVFVIAGLGAGLWLRDAVTGGSGLKSLSQIFKKAPQQPDTISET</sequence>
<reference evidence="2" key="1">
    <citation type="submission" date="2018-05" db="EMBL/GenBank/DDBJ databases">
        <authorList>
            <person name="Lanie J.A."/>
            <person name="Ng W.-L."/>
            <person name="Kazmierczak K.M."/>
            <person name="Andrzejewski T.M."/>
            <person name="Davidsen T.M."/>
            <person name="Wayne K.J."/>
            <person name="Tettelin H."/>
            <person name="Glass J.I."/>
            <person name="Rusch D."/>
            <person name="Podicherti R."/>
            <person name="Tsui H.-C.T."/>
            <person name="Winkler M.E."/>
        </authorList>
    </citation>
    <scope>NUCLEOTIDE SEQUENCE</scope>
</reference>
<gene>
    <name evidence="2" type="ORF">METZ01_LOCUS352408</name>
</gene>
<evidence type="ECO:0000313" key="2">
    <source>
        <dbReference type="EMBL" id="SVC99554.1"/>
    </source>
</evidence>
<organism evidence="2">
    <name type="scientific">marine metagenome</name>
    <dbReference type="NCBI Taxonomy" id="408172"/>
    <lineage>
        <taxon>unclassified sequences</taxon>
        <taxon>metagenomes</taxon>
        <taxon>ecological metagenomes</taxon>
    </lineage>
</organism>
<accession>A0A382RPC0</accession>
<evidence type="ECO:0008006" key="3">
    <source>
        <dbReference type="Google" id="ProtNLM"/>
    </source>
</evidence>
<keyword evidence="1" id="KW-1133">Transmembrane helix</keyword>
<name>A0A382RPC0_9ZZZZ</name>
<feature type="transmembrane region" description="Helical" evidence="1">
    <location>
        <begin position="7"/>
        <end position="27"/>
    </location>
</feature>